<dbReference type="GO" id="GO:0043565">
    <property type="term" value="F:sequence-specific DNA binding"/>
    <property type="evidence" value="ECO:0007669"/>
    <property type="project" value="TreeGrafter"/>
</dbReference>
<dbReference type="AlphaFoldDB" id="A0A545TKY8"/>
<gene>
    <name evidence="6" type="ORF">FKG95_20375</name>
</gene>
<evidence type="ECO:0000259" key="5">
    <source>
        <dbReference type="PROSITE" id="PS50931"/>
    </source>
</evidence>
<evidence type="ECO:0000256" key="1">
    <source>
        <dbReference type="ARBA" id="ARBA00009437"/>
    </source>
</evidence>
<evidence type="ECO:0000256" key="4">
    <source>
        <dbReference type="ARBA" id="ARBA00023163"/>
    </source>
</evidence>
<protein>
    <submittedName>
        <fullName evidence="6">LysR family transcriptional regulator</fullName>
    </submittedName>
</protein>
<dbReference type="Gene3D" id="1.10.10.10">
    <property type="entry name" value="Winged helix-like DNA-binding domain superfamily/Winged helix DNA-binding domain"/>
    <property type="match status" value="1"/>
</dbReference>
<keyword evidence="3" id="KW-0238">DNA-binding</keyword>
<dbReference type="SUPFAM" id="SSF53850">
    <property type="entry name" value="Periplasmic binding protein-like II"/>
    <property type="match status" value="1"/>
</dbReference>
<dbReference type="GO" id="GO:0006351">
    <property type="term" value="P:DNA-templated transcription"/>
    <property type="evidence" value="ECO:0007669"/>
    <property type="project" value="TreeGrafter"/>
</dbReference>
<accession>A0A545TKY8</accession>
<dbReference type="PANTHER" id="PTHR30537">
    <property type="entry name" value="HTH-TYPE TRANSCRIPTIONAL REGULATOR"/>
    <property type="match status" value="1"/>
</dbReference>
<evidence type="ECO:0000256" key="3">
    <source>
        <dbReference type="ARBA" id="ARBA00023125"/>
    </source>
</evidence>
<dbReference type="GO" id="GO:0003700">
    <property type="term" value="F:DNA-binding transcription factor activity"/>
    <property type="evidence" value="ECO:0007669"/>
    <property type="project" value="InterPro"/>
</dbReference>
<dbReference type="EMBL" id="VHSH01000007">
    <property type="protein sequence ID" value="TQV77900.1"/>
    <property type="molecule type" value="Genomic_DNA"/>
</dbReference>
<dbReference type="RefSeq" id="WP_142898243.1">
    <property type="nucleotide sequence ID" value="NZ_ML660058.1"/>
</dbReference>
<name>A0A545TKY8_9PROT</name>
<keyword evidence="4" id="KW-0804">Transcription</keyword>
<reference evidence="6 7" key="1">
    <citation type="submission" date="2019-06" db="EMBL/GenBank/DDBJ databases">
        <title>Whole genome sequence for Rhodospirillaceae sp. R148.</title>
        <authorList>
            <person name="Wang G."/>
        </authorList>
    </citation>
    <scope>NUCLEOTIDE SEQUENCE [LARGE SCALE GENOMIC DNA]</scope>
    <source>
        <strain evidence="6 7">R148</strain>
    </source>
</reference>
<dbReference type="InterPro" id="IPR000847">
    <property type="entry name" value="LysR_HTH_N"/>
</dbReference>
<dbReference type="InterPro" id="IPR036388">
    <property type="entry name" value="WH-like_DNA-bd_sf"/>
</dbReference>
<dbReference type="InterPro" id="IPR005119">
    <property type="entry name" value="LysR_subst-bd"/>
</dbReference>
<sequence>MNRWAEFHTAYQVAKLGTVSAAAETLGIHRATVNRHIDLLEAELGARIFLRHARGYSLTDLGSEFLQVAQKTEALVDDLAGRAQSNRAQLEGDITLSVMPMFTKAVFAPVKRFREENPGCKVNILATESLSRLEYGEAHVAIRARGKPENPDYVVRPYRSIALNLYAHQSYIDRKGLPSGSNDMAGHHFVWLANDTIRPPFASWVEKYLDPSQMTVTTSNLTVKFDAIEAGVGLGFMSELDAASHADLHRVLPDNPTWRVPLWLVTHVDLHRTSKVQRMLACLEKA</sequence>
<organism evidence="6 7">
    <name type="scientific">Denitrobaculum tricleocarpae</name>
    <dbReference type="NCBI Taxonomy" id="2591009"/>
    <lineage>
        <taxon>Bacteria</taxon>
        <taxon>Pseudomonadati</taxon>
        <taxon>Pseudomonadota</taxon>
        <taxon>Alphaproteobacteria</taxon>
        <taxon>Rhodospirillales</taxon>
        <taxon>Rhodospirillaceae</taxon>
        <taxon>Denitrobaculum</taxon>
    </lineage>
</organism>
<dbReference type="OrthoDB" id="7333438at2"/>
<dbReference type="InterPro" id="IPR058163">
    <property type="entry name" value="LysR-type_TF_proteobact-type"/>
</dbReference>
<dbReference type="Pfam" id="PF03466">
    <property type="entry name" value="LysR_substrate"/>
    <property type="match status" value="1"/>
</dbReference>
<keyword evidence="7" id="KW-1185">Reference proteome</keyword>
<evidence type="ECO:0000256" key="2">
    <source>
        <dbReference type="ARBA" id="ARBA00023015"/>
    </source>
</evidence>
<dbReference type="SUPFAM" id="SSF46785">
    <property type="entry name" value="Winged helix' DNA-binding domain"/>
    <property type="match status" value="1"/>
</dbReference>
<comment type="caution">
    <text evidence="6">The sequence shown here is derived from an EMBL/GenBank/DDBJ whole genome shotgun (WGS) entry which is preliminary data.</text>
</comment>
<dbReference type="PANTHER" id="PTHR30537:SF3">
    <property type="entry name" value="TRANSCRIPTIONAL REGULATORY PROTEIN"/>
    <property type="match status" value="1"/>
</dbReference>
<proteinExistence type="inferred from homology"/>
<evidence type="ECO:0000313" key="7">
    <source>
        <dbReference type="Proteomes" id="UP000315252"/>
    </source>
</evidence>
<dbReference type="Pfam" id="PF00126">
    <property type="entry name" value="HTH_1"/>
    <property type="match status" value="1"/>
</dbReference>
<dbReference type="PROSITE" id="PS50931">
    <property type="entry name" value="HTH_LYSR"/>
    <property type="match status" value="1"/>
</dbReference>
<evidence type="ECO:0000313" key="6">
    <source>
        <dbReference type="EMBL" id="TQV77900.1"/>
    </source>
</evidence>
<dbReference type="Proteomes" id="UP000315252">
    <property type="component" value="Unassembled WGS sequence"/>
</dbReference>
<dbReference type="InterPro" id="IPR036390">
    <property type="entry name" value="WH_DNA-bd_sf"/>
</dbReference>
<keyword evidence="2" id="KW-0805">Transcription regulation</keyword>
<dbReference type="Gene3D" id="3.40.190.290">
    <property type="match status" value="1"/>
</dbReference>
<comment type="similarity">
    <text evidence="1">Belongs to the LysR transcriptional regulatory family.</text>
</comment>
<feature type="domain" description="HTH lysR-type" evidence="5">
    <location>
        <begin position="1"/>
        <end position="59"/>
    </location>
</feature>